<proteinExistence type="predicted"/>
<keyword evidence="3" id="KW-1185">Reference proteome</keyword>
<feature type="chain" id="PRO_5021792898" evidence="1">
    <location>
        <begin position="24"/>
        <end position="182"/>
    </location>
</feature>
<reference evidence="2 3" key="1">
    <citation type="submission" date="2019-07" db="EMBL/GenBank/DDBJ databases">
        <title>Genomic Encyclopedia of Archaeal and Bacterial Type Strains, Phase II (KMG-II): from individual species to whole genera.</title>
        <authorList>
            <person name="Goeker M."/>
        </authorList>
    </citation>
    <scope>NUCLEOTIDE SEQUENCE [LARGE SCALE GENOMIC DNA]</scope>
    <source>
        <strain evidence="2 3">ATCC BAA-1139</strain>
    </source>
</reference>
<dbReference type="Proteomes" id="UP000319449">
    <property type="component" value="Unassembled WGS sequence"/>
</dbReference>
<protein>
    <submittedName>
        <fullName evidence="2">Uncharacterized protein</fullName>
    </submittedName>
</protein>
<keyword evidence="1" id="KW-0732">Signal</keyword>
<dbReference type="AlphaFoldDB" id="A0A562W929"/>
<sequence length="182" mass="20617">MSAWIRTITVTLLLLLVASASMADTMAPGENTRWRKRSGAPEPATKEEKLAVELIAKQEQLLQRGRYTVQYDGERGEYAQVSVRLTGGDGDVDTIRRFLVKDSRIVAYADPVYEQAPRKIDPRRRENALMIARQTRAGEAPNRPGIYNGFMYTAEIDGCKAIVTERNTEREVVETYEFELCQ</sequence>
<comment type="caution">
    <text evidence="2">The sequence shown here is derived from an EMBL/GenBank/DDBJ whole genome shotgun (WGS) entry which is preliminary data.</text>
</comment>
<name>A0A562W929_9BACT</name>
<dbReference type="RefSeq" id="WP_145019736.1">
    <property type="nucleotide sequence ID" value="NZ_VLLN01000005.1"/>
</dbReference>
<dbReference type="EMBL" id="VLLN01000005">
    <property type="protein sequence ID" value="TWJ26511.1"/>
    <property type="molecule type" value="Genomic_DNA"/>
</dbReference>
<evidence type="ECO:0000313" key="3">
    <source>
        <dbReference type="Proteomes" id="UP000319449"/>
    </source>
</evidence>
<evidence type="ECO:0000256" key="1">
    <source>
        <dbReference type="SAM" id="SignalP"/>
    </source>
</evidence>
<gene>
    <name evidence="2" type="ORF">JN12_01219</name>
</gene>
<accession>A0A562W929</accession>
<organism evidence="2 3">
    <name type="scientific">Geobacter argillaceus</name>
    <dbReference type="NCBI Taxonomy" id="345631"/>
    <lineage>
        <taxon>Bacteria</taxon>
        <taxon>Pseudomonadati</taxon>
        <taxon>Thermodesulfobacteriota</taxon>
        <taxon>Desulfuromonadia</taxon>
        <taxon>Geobacterales</taxon>
        <taxon>Geobacteraceae</taxon>
        <taxon>Geobacter</taxon>
    </lineage>
</organism>
<feature type="signal peptide" evidence="1">
    <location>
        <begin position="1"/>
        <end position="23"/>
    </location>
</feature>
<evidence type="ECO:0000313" key="2">
    <source>
        <dbReference type="EMBL" id="TWJ26511.1"/>
    </source>
</evidence>